<evidence type="ECO:0000313" key="10">
    <source>
        <dbReference type="Proteomes" id="UP000770717"/>
    </source>
</evidence>
<dbReference type="Gene3D" id="3.30.1520.10">
    <property type="entry name" value="Phox-like domain"/>
    <property type="match status" value="1"/>
</dbReference>
<dbReference type="EMBL" id="WNTK01000013">
    <property type="protein sequence ID" value="KAG9473755.1"/>
    <property type="molecule type" value="Genomic_DNA"/>
</dbReference>
<name>A0A8J6ERE6_ELECQ</name>
<keyword evidence="2" id="KW-0813">Transport</keyword>
<dbReference type="GO" id="GO:0015031">
    <property type="term" value="P:protein transport"/>
    <property type="evidence" value="ECO:0007669"/>
    <property type="project" value="UniProtKB-KW"/>
</dbReference>
<dbReference type="InterPro" id="IPR001683">
    <property type="entry name" value="PX_dom"/>
</dbReference>
<evidence type="ECO:0000256" key="4">
    <source>
        <dbReference type="ARBA" id="ARBA00022927"/>
    </source>
</evidence>
<dbReference type="PANTHER" id="PTHR20939:SF10">
    <property type="entry name" value="SORTING NEXIN-21"/>
    <property type="match status" value="1"/>
</dbReference>
<feature type="region of interest" description="Disordered" evidence="7">
    <location>
        <begin position="1"/>
        <end position="31"/>
    </location>
</feature>
<dbReference type="GO" id="GO:1901981">
    <property type="term" value="F:phosphatidylinositol phosphate binding"/>
    <property type="evidence" value="ECO:0007669"/>
    <property type="project" value="TreeGrafter"/>
</dbReference>
<evidence type="ECO:0000256" key="5">
    <source>
        <dbReference type="ARBA" id="ARBA00023121"/>
    </source>
</evidence>
<sequence length="344" mass="39092">MASKLLRRFRPTTLKERRGPGPPEVEPPEVAELVDDTEGLSVRLSGTLSLSEDSLGSEESDGNEGRCIEELSTHSLLTQQLREMWANAQDHSLPISLTFEVTEANVVKDIHAKYVMYTIYLLHSGQYDPSPAFITCRYSDLERLRRSLRSRYPHEMNAVSFPHKRLRKNFTAETIAKRSRAFEQFLCYVSSVPLLRQSPEFLGFFYLRDMEKAQHLTCTGLYQLALPLWMNCWGLQEKLCPVGPATHRLLVLAGLVVCHQDLDSLADAQAFSERALRLFQDTQEQNVPFHIAFLQAHIQLSWRVGVDKRSSEAALLRLQEAGHVTQNAPTLKEMVIRATNPITT</sequence>
<feature type="compositionally biased region" description="Basic residues" evidence="7">
    <location>
        <begin position="1"/>
        <end position="10"/>
    </location>
</feature>
<evidence type="ECO:0000256" key="6">
    <source>
        <dbReference type="ARBA" id="ARBA00023136"/>
    </source>
</evidence>
<reference evidence="9" key="1">
    <citation type="thesis" date="2020" institute="ProQuest LLC" country="789 East Eisenhower Parkway, Ann Arbor, MI, USA">
        <title>Comparative Genomics and Chromosome Evolution.</title>
        <authorList>
            <person name="Mudd A.B."/>
        </authorList>
    </citation>
    <scope>NUCLEOTIDE SEQUENCE</scope>
    <source>
        <strain evidence="9">HN-11 Male</strain>
        <tissue evidence="9">Kidney and liver</tissue>
    </source>
</reference>
<evidence type="ECO:0000313" key="9">
    <source>
        <dbReference type="EMBL" id="KAG9473755.1"/>
    </source>
</evidence>
<dbReference type="PROSITE" id="PS50195">
    <property type="entry name" value="PX"/>
    <property type="match status" value="1"/>
</dbReference>
<proteinExistence type="predicted"/>
<feature type="domain" description="PX" evidence="8">
    <location>
        <begin position="95"/>
        <end position="212"/>
    </location>
</feature>
<keyword evidence="3" id="KW-0967">Endosome</keyword>
<comment type="caution">
    <text evidence="9">The sequence shown here is derived from an EMBL/GenBank/DDBJ whole genome shotgun (WGS) entry which is preliminary data.</text>
</comment>
<dbReference type="PANTHER" id="PTHR20939">
    <property type="entry name" value="SORTING NEXIN 20, 21"/>
    <property type="match status" value="1"/>
</dbReference>
<keyword evidence="4" id="KW-0653">Protein transport</keyword>
<evidence type="ECO:0000256" key="3">
    <source>
        <dbReference type="ARBA" id="ARBA00022753"/>
    </source>
</evidence>
<protein>
    <recommendedName>
        <fullName evidence="8">PX domain-containing protein</fullName>
    </recommendedName>
</protein>
<evidence type="ECO:0000256" key="7">
    <source>
        <dbReference type="SAM" id="MobiDB-lite"/>
    </source>
</evidence>
<dbReference type="InterPro" id="IPR036871">
    <property type="entry name" value="PX_dom_sf"/>
</dbReference>
<dbReference type="SUPFAM" id="SSF64268">
    <property type="entry name" value="PX domain"/>
    <property type="match status" value="1"/>
</dbReference>
<evidence type="ECO:0000256" key="2">
    <source>
        <dbReference type="ARBA" id="ARBA00022448"/>
    </source>
</evidence>
<organism evidence="9 10">
    <name type="scientific">Eleutherodactylus coqui</name>
    <name type="common">Puerto Rican coqui</name>
    <dbReference type="NCBI Taxonomy" id="57060"/>
    <lineage>
        <taxon>Eukaryota</taxon>
        <taxon>Metazoa</taxon>
        <taxon>Chordata</taxon>
        <taxon>Craniata</taxon>
        <taxon>Vertebrata</taxon>
        <taxon>Euteleostomi</taxon>
        <taxon>Amphibia</taxon>
        <taxon>Batrachia</taxon>
        <taxon>Anura</taxon>
        <taxon>Neobatrachia</taxon>
        <taxon>Hyloidea</taxon>
        <taxon>Eleutherodactylidae</taxon>
        <taxon>Eleutherodactylinae</taxon>
        <taxon>Eleutherodactylus</taxon>
        <taxon>Eleutherodactylus</taxon>
    </lineage>
</organism>
<dbReference type="Proteomes" id="UP000770717">
    <property type="component" value="Unassembled WGS sequence"/>
</dbReference>
<comment type="subcellular location">
    <subcellularLocation>
        <location evidence="1">Early endosome membrane</location>
        <topology evidence="1">Peripheral membrane protein</topology>
        <orientation evidence="1">Cytoplasmic side</orientation>
    </subcellularLocation>
</comment>
<evidence type="ECO:0000259" key="8">
    <source>
        <dbReference type="PROSITE" id="PS50195"/>
    </source>
</evidence>
<accession>A0A8J6ERE6</accession>
<dbReference type="OrthoDB" id="5975050at2759"/>
<dbReference type="AlphaFoldDB" id="A0A8J6ERE6"/>
<dbReference type="EMBL" id="WNTK01000013">
    <property type="protein sequence ID" value="KAG9473754.1"/>
    <property type="molecule type" value="Genomic_DNA"/>
</dbReference>
<dbReference type="GO" id="GO:0031901">
    <property type="term" value="C:early endosome membrane"/>
    <property type="evidence" value="ECO:0007669"/>
    <property type="project" value="UniProtKB-SubCell"/>
</dbReference>
<dbReference type="SMART" id="SM00312">
    <property type="entry name" value="PX"/>
    <property type="match status" value="1"/>
</dbReference>
<keyword evidence="6" id="KW-0472">Membrane</keyword>
<keyword evidence="5" id="KW-0446">Lipid-binding</keyword>
<keyword evidence="10" id="KW-1185">Reference proteome</keyword>
<dbReference type="InterPro" id="IPR039937">
    <property type="entry name" value="SNX20/SNX21"/>
</dbReference>
<gene>
    <name evidence="9" type="ORF">GDO78_004189</name>
</gene>
<evidence type="ECO:0000256" key="1">
    <source>
        <dbReference type="ARBA" id="ARBA00004469"/>
    </source>
</evidence>
<dbReference type="Pfam" id="PF00787">
    <property type="entry name" value="PX"/>
    <property type="match status" value="1"/>
</dbReference>